<organism evidence="1 2">
    <name type="scientific">Neophaeococcomyces mojaviensis</name>
    <dbReference type="NCBI Taxonomy" id="3383035"/>
    <lineage>
        <taxon>Eukaryota</taxon>
        <taxon>Fungi</taxon>
        <taxon>Dikarya</taxon>
        <taxon>Ascomycota</taxon>
        <taxon>Pezizomycotina</taxon>
        <taxon>Eurotiomycetes</taxon>
        <taxon>Chaetothyriomycetidae</taxon>
        <taxon>Chaetothyriales</taxon>
        <taxon>Chaetothyriales incertae sedis</taxon>
        <taxon>Neophaeococcomyces</taxon>
    </lineage>
</organism>
<proteinExistence type="predicted"/>
<protein>
    <submittedName>
        <fullName evidence="1">Uncharacterized protein</fullName>
    </submittedName>
</protein>
<accession>A0ACC3A8Y7</accession>
<name>A0ACC3A8Y7_9EURO</name>
<sequence length="502" mass="52932">MASFFSSTNFGIFFLLCSAQAWDPWHDGGEDTTVTEVFTRTHVVCPCDSSIETGLEGWNVWTSTTREPHSPIGLTTTTGFHYLNTTTTVPYTTSYPSLSTTSLTWIPSTSSETTSPSYLTSTSQTTFTSATTTTTTETPLYITTTSSTSTSSSTTLLATTSSTTSESSTTTTADLATTTTTVDSTSTTTDSTTTTTDSTTTTTTTTDLTTTTTIDSTTTTADPTSTTTGSTTTTADSTTTTTDSTTTTTTESTTTTTMEPTTTTTTTADLATTTTTTDSTSTTTDSTTTTTTDSTTTTTTDSTTTTTMESTTTTTTTTTTAVPLPTCVNFITDPGFESFYPVTSSQRDFTKNGWTFSGLVSPQSSQQTDLSVFLSSVWATFSFDGPVVASGYISQAVDLPDPIASYALKYSFGLTTFLNTVSCEIQASFAGMVFDSFTLSELVDPGSPGSTREAWLPVRGFSTGDFRLTVSCKRPPIAPAMAVRLSVDDLVLMMEAENGCMN</sequence>
<reference evidence="1" key="1">
    <citation type="submission" date="2022-10" db="EMBL/GenBank/DDBJ databases">
        <title>Culturing micro-colonial fungi from biological soil crusts in the Mojave desert and describing Neophaeococcomyces mojavensis, and introducing the new genera and species Taxawa tesnikishii.</title>
        <authorList>
            <person name="Kurbessoian T."/>
            <person name="Stajich J.E."/>
        </authorList>
    </citation>
    <scope>NUCLEOTIDE SEQUENCE</scope>
    <source>
        <strain evidence="1">JES_112</strain>
    </source>
</reference>
<gene>
    <name evidence="1" type="ORF">H2198_004542</name>
</gene>
<evidence type="ECO:0000313" key="1">
    <source>
        <dbReference type="EMBL" id="KAJ9657050.1"/>
    </source>
</evidence>
<comment type="caution">
    <text evidence="1">The sequence shown here is derived from an EMBL/GenBank/DDBJ whole genome shotgun (WGS) entry which is preliminary data.</text>
</comment>
<keyword evidence="2" id="KW-1185">Reference proteome</keyword>
<dbReference type="Proteomes" id="UP001172386">
    <property type="component" value="Unassembled WGS sequence"/>
</dbReference>
<dbReference type="EMBL" id="JAPDRQ010000069">
    <property type="protein sequence ID" value="KAJ9657050.1"/>
    <property type="molecule type" value="Genomic_DNA"/>
</dbReference>
<evidence type="ECO:0000313" key="2">
    <source>
        <dbReference type="Proteomes" id="UP001172386"/>
    </source>
</evidence>